<feature type="domain" description="UspA" evidence="2">
    <location>
        <begin position="168"/>
        <end position="288"/>
    </location>
</feature>
<evidence type="ECO:0000256" key="1">
    <source>
        <dbReference type="ARBA" id="ARBA00008791"/>
    </source>
</evidence>
<evidence type="ECO:0000313" key="4">
    <source>
        <dbReference type="Proteomes" id="UP001597351"/>
    </source>
</evidence>
<comment type="similarity">
    <text evidence="1">Belongs to the universal stress protein A family.</text>
</comment>
<comment type="caution">
    <text evidence="3">The sequence shown here is derived from an EMBL/GenBank/DDBJ whole genome shotgun (WGS) entry which is preliminary data.</text>
</comment>
<dbReference type="SUPFAM" id="SSF52402">
    <property type="entry name" value="Adenine nucleotide alpha hydrolases-like"/>
    <property type="match status" value="2"/>
</dbReference>
<gene>
    <name evidence="3" type="ORF">ACFSDE_10675</name>
</gene>
<dbReference type="InterPro" id="IPR006015">
    <property type="entry name" value="Universal_stress_UspA"/>
</dbReference>
<sequence>MTGTTSTTSSPEVPRAAVVVGVDGTDSSLHAAEWAAEHADLEGLPLVVVHTVDDTAVEATAWSGVVWVLPTPFERLMATGRLIVEEATDRISRRHPDLAVHPHVVHGDVRRTLVDLSRDASMVVLGSRGRGTVGSAVLGSVGAHVTRHASSPVVITRPGHPGRVHDGVVVLCDGTPTSVPVVARAIEIAAERGLGVTVVRCVPHSALHDEVLAALEDDLAPLRGRAPGVPVHAAVRVGDPADTLAAWPRPPDLVVVGRHPVDSLVRHLTHVNATRVLEHAESPVLVVPQAG</sequence>
<dbReference type="Pfam" id="PF00582">
    <property type="entry name" value="Usp"/>
    <property type="match status" value="2"/>
</dbReference>
<name>A0ABW4TMR9_9ACTN</name>
<dbReference type="InterPro" id="IPR006016">
    <property type="entry name" value="UspA"/>
</dbReference>
<keyword evidence="4" id="KW-1185">Reference proteome</keyword>
<dbReference type="Gene3D" id="3.40.50.620">
    <property type="entry name" value="HUPs"/>
    <property type="match status" value="2"/>
</dbReference>
<accession>A0ABW4TMR9</accession>
<dbReference type="EMBL" id="JBHUGD010000003">
    <property type="protein sequence ID" value="MFD1947256.1"/>
    <property type="molecule type" value="Genomic_DNA"/>
</dbReference>
<dbReference type="PANTHER" id="PTHR46268:SF6">
    <property type="entry name" value="UNIVERSAL STRESS PROTEIN UP12"/>
    <property type="match status" value="1"/>
</dbReference>
<evidence type="ECO:0000313" key="3">
    <source>
        <dbReference type="EMBL" id="MFD1947256.1"/>
    </source>
</evidence>
<dbReference type="InterPro" id="IPR014729">
    <property type="entry name" value="Rossmann-like_a/b/a_fold"/>
</dbReference>
<evidence type="ECO:0000259" key="2">
    <source>
        <dbReference type="Pfam" id="PF00582"/>
    </source>
</evidence>
<reference evidence="4" key="1">
    <citation type="journal article" date="2019" name="Int. J. Syst. Evol. Microbiol.">
        <title>The Global Catalogue of Microorganisms (GCM) 10K type strain sequencing project: providing services to taxonomists for standard genome sequencing and annotation.</title>
        <authorList>
            <consortium name="The Broad Institute Genomics Platform"/>
            <consortium name="The Broad Institute Genome Sequencing Center for Infectious Disease"/>
            <person name="Wu L."/>
            <person name="Ma J."/>
        </authorList>
    </citation>
    <scope>NUCLEOTIDE SEQUENCE [LARGE SCALE GENOMIC DNA]</scope>
    <source>
        <strain evidence="4">CGMCC 1.12477</strain>
    </source>
</reference>
<organism evidence="3 4">
    <name type="scientific">Nocardioides aestuarii</name>
    <dbReference type="NCBI Taxonomy" id="252231"/>
    <lineage>
        <taxon>Bacteria</taxon>
        <taxon>Bacillati</taxon>
        <taxon>Actinomycetota</taxon>
        <taxon>Actinomycetes</taxon>
        <taxon>Propionibacteriales</taxon>
        <taxon>Nocardioidaceae</taxon>
        <taxon>Nocardioides</taxon>
    </lineage>
</organism>
<dbReference type="PANTHER" id="PTHR46268">
    <property type="entry name" value="STRESS RESPONSE PROTEIN NHAX"/>
    <property type="match status" value="1"/>
</dbReference>
<feature type="domain" description="UspA" evidence="2">
    <location>
        <begin position="18"/>
        <end position="157"/>
    </location>
</feature>
<protein>
    <submittedName>
        <fullName evidence="3">Universal stress protein</fullName>
    </submittedName>
</protein>
<dbReference type="RefSeq" id="WP_343918176.1">
    <property type="nucleotide sequence ID" value="NZ_BAAAJT010000002.1"/>
</dbReference>
<dbReference type="CDD" id="cd00293">
    <property type="entry name" value="USP-like"/>
    <property type="match status" value="1"/>
</dbReference>
<proteinExistence type="inferred from homology"/>
<dbReference type="PRINTS" id="PR01438">
    <property type="entry name" value="UNVRSLSTRESS"/>
</dbReference>
<dbReference type="Proteomes" id="UP001597351">
    <property type="component" value="Unassembled WGS sequence"/>
</dbReference>